<evidence type="ECO:0000256" key="1">
    <source>
        <dbReference type="SAM" id="MobiDB-lite"/>
    </source>
</evidence>
<evidence type="ECO:0000313" key="3">
    <source>
        <dbReference type="Proteomes" id="UP001172101"/>
    </source>
</evidence>
<comment type="caution">
    <text evidence="2">The sequence shown here is derived from an EMBL/GenBank/DDBJ whole genome shotgun (WGS) entry which is preliminary data.</text>
</comment>
<feature type="region of interest" description="Disordered" evidence="1">
    <location>
        <begin position="47"/>
        <end position="69"/>
    </location>
</feature>
<evidence type="ECO:0000313" key="2">
    <source>
        <dbReference type="EMBL" id="KAK0717835.1"/>
    </source>
</evidence>
<dbReference type="EMBL" id="JAUIRO010000004">
    <property type="protein sequence ID" value="KAK0717835.1"/>
    <property type="molecule type" value="Genomic_DNA"/>
</dbReference>
<reference evidence="2" key="1">
    <citation type="submission" date="2023-06" db="EMBL/GenBank/DDBJ databases">
        <title>Genome-scale phylogeny and comparative genomics of the fungal order Sordariales.</title>
        <authorList>
            <consortium name="Lawrence Berkeley National Laboratory"/>
            <person name="Hensen N."/>
            <person name="Bonometti L."/>
            <person name="Westerberg I."/>
            <person name="Brannstrom I.O."/>
            <person name="Guillou S."/>
            <person name="Cros-Aarteil S."/>
            <person name="Calhoun S."/>
            <person name="Haridas S."/>
            <person name="Kuo A."/>
            <person name="Mondo S."/>
            <person name="Pangilinan J."/>
            <person name="Riley R."/>
            <person name="LaButti K."/>
            <person name="Andreopoulos B."/>
            <person name="Lipzen A."/>
            <person name="Chen C."/>
            <person name="Yanf M."/>
            <person name="Daum C."/>
            <person name="Ng V."/>
            <person name="Clum A."/>
            <person name="Steindorff A."/>
            <person name="Ohm R."/>
            <person name="Martin F."/>
            <person name="Silar P."/>
            <person name="Natvig D."/>
            <person name="Lalanne C."/>
            <person name="Gautier V."/>
            <person name="Ament-velasquez S.L."/>
            <person name="Kruys A."/>
            <person name="Hutchinson M.I."/>
            <person name="Powell A.J."/>
            <person name="Barry K."/>
            <person name="Miller A.N."/>
            <person name="Grigoriev I.V."/>
            <person name="Debuchy R."/>
            <person name="Gladieux P."/>
            <person name="Thoren M.H."/>
            <person name="Johannesson H."/>
        </authorList>
    </citation>
    <scope>NUCLEOTIDE SEQUENCE</scope>
    <source>
        <strain evidence="2">SMH2392-1A</strain>
    </source>
</reference>
<dbReference type="Proteomes" id="UP001172101">
    <property type="component" value="Unassembled WGS sequence"/>
</dbReference>
<dbReference type="GeneID" id="85331227"/>
<protein>
    <submittedName>
        <fullName evidence="2">Uncharacterized protein</fullName>
    </submittedName>
</protein>
<dbReference type="AlphaFoldDB" id="A0AA40AL27"/>
<feature type="region of interest" description="Disordered" evidence="1">
    <location>
        <begin position="1"/>
        <end position="28"/>
    </location>
</feature>
<feature type="compositionally biased region" description="Basic and acidic residues" evidence="1">
    <location>
        <begin position="1"/>
        <end position="10"/>
    </location>
</feature>
<sequence length="181" mass="20233">MDPSKDDSPKRSPPSAAILPPSPSLSRARDNYEKARNISHELQKAFDDLSRKVEPDLDPDEVRHEPDARSGLELASLEVELALKKKDEFQLERQVIIEERDANLIQPHIKLKKARFDDPGVVRLLDPRGSSISACLLALYKKCDGLEKTKKRPSSFRSDALRYYDADIGGKKVGGTGKEAL</sequence>
<dbReference type="RefSeq" id="XP_060296628.1">
    <property type="nucleotide sequence ID" value="XM_060447957.1"/>
</dbReference>
<gene>
    <name evidence="2" type="ORF">B0T26DRAFT_872190</name>
</gene>
<organism evidence="2 3">
    <name type="scientific">Lasiosphaeria miniovina</name>
    <dbReference type="NCBI Taxonomy" id="1954250"/>
    <lineage>
        <taxon>Eukaryota</taxon>
        <taxon>Fungi</taxon>
        <taxon>Dikarya</taxon>
        <taxon>Ascomycota</taxon>
        <taxon>Pezizomycotina</taxon>
        <taxon>Sordariomycetes</taxon>
        <taxon>Sordariomycetidae</taxon>
        <taxon>Sordariales</taxon>
        <taxon>Lasiosphaeriaceae</taxon>
        <taxon>Lasiosphaeria</taxon>
    </lineage>
</organism>
<keyword evidence="3" id="KW-1185">Reference proteome</keyword>
<name>A0AA40AL27_9PEZI</name>
<accession>A0AA40AL27</accession>
<proteinExistence type="predicted"/>